<protein>
    <recommendedName>
        <fullName evidence="3">Anti-sigma factor</fullName>
    </recommendedName>
</protein>
<proteinExistence type="predicted"/>
<dbReference type="OrthoDB" id="1120747at2"/>
<evidence type="ECO:0000313" key="2">
    <source>
        <dbReference type="Proteomes" id="UP000199514"/>
    </source>
</evidence>
<accession>A0A1I1LC20</accession>
<sequence length="189" mass="21739">MDNLEEIIRANRLAFDSEEPSDEVWASIREQLQQPAAKKPSLWTISWVRFSVAAASTAFLMMAGTAAYHWGQVSGRAEMAATVKLEQINPQMAEVERYYTQMISLKEKQLSKYDLQKLGLQDENDQKMAELDSTYKQLKHELETNPNQQKVLDAMTRNLQMRMLLLSRQLEVLQSISKQSSQENENIVL</sequence>
<dbReference type="STRING" id="927664.SAMN05421780_10857"/>
<evidence type="ECO:0000313" key="1">
    <source>
        <dbReference type="EMBL" id="SFC67923.1"/>
    </source>
</evidence>
<dbReference type="AlphaFoldDB" id="A0A1I1LC20"/>
<evidence type="ECO:0008006" key="3">
    <source>
        <dbReference type="Google" id="ProtNLM"/>
    </source>
</evidence>
<name>A0A1I1LC20_9BACT</name>
<keyword evidence="2" id="KW-1185">Reference proteome</keyword>
<dbReference type="RefSeq" id="WP_091513804.1">
    <property type="nucleotide sequence ID" value="NZ_FOLE01000008.1"/>
</dbReference>
<dbReference type="EMBL" id="FOLE01000008">
    <property type="protein sequence ID" value="SFC67923.1"/>
    <property type="molecule type" value="Genomic_DNA"/>
</dbReference>
<organism evidence="1 2">
    <name type="scientific">Flexibacter flexilis DSM 6793</name>
    <dbReference type="NCBI Taxonomy" id="927664"/>
    <lineage>
        <taxon>Bacteria</taxon>
        <taxon>Pseudomonadati</taxon>
        <taxon>Bacteroidota</taxon>
        <taxon>Cytophagia</taxon>
        <taxon>Cytophagales</taxon>
        <taxon>Flexibacteraceae</taxon>
        <taxon>Flexibacter</taxon>
    </lineage>
</organism>
<gene>
    <name evidence="1" type="ORF">SAMN05421780_10857</name>
</gene>
<dbReference type="Proteomes" id="UP000199514">
    <property type="component" value="Unassembled WGS sequence"/>
</dbReference>
<reference evidence="1 2" key="1">
    <citation type="submission" date="2016-10" db="EMBL/GenBank/DDBJ databases">
        <authorList>
            <person name="de Groot N.N."/>
        </authorList>
    </citation>
    <scope>NUCLEOTIDE SEQUENCE [LARGE SCALE GENOMIC DNA]</scope>
    <source>
        <strain evidence="1 2">DSM 6793</strain>
    </source>
</reference>